<gene>
    <name evidence="2" type="ORF">GSLYS_00011025001</name>
</gene>
<dbReference type="AlphaFoldDB" id="A0AAV2HSP2"/>
<comment type="caution">
    <text evidence="2">The sequence shown here is derived from an EMBL/GenBank/DDBJ whole genome shotgun (WGS) entry which is preliminary data.</text>
</comment>
<accession>A0AAV2HSP2</accession>
<feature type="region of interest" description="Disordered" evidence="1">
    <location>
        <begin position="10"/>
        <end position="45"/>
    </location>
</feature>
<feature type="compositionally biased region" description="Polar residues" evidence="1">
    <location>
        <begin position="12"/>
        <end position="24"/>
    </location>
</feature>
<keyword evidence="3" id="KW-1185">Reference proteome</keyword>
<dbReference type="EMBL" id="CAXITT010000250">
    <property type="protein sequence ID" value="CAL1537112.1"/>
    <property type="molecule type" value="Genomic_DNA"/>
</dbReference>
<proteinExistence type="predicted"/>
<evidence type="ECO:0000256" key="1">
    <source>
        <dbReference type="SAM" id="MobiDB-lite"/>
    </source>
</evidence>
<protein>
    <submittedName>
        <fullName evidence="2">Uncharacterized protein</fullName>
    </submittedName>
</protein>
<sequence>IRIISNPAIAVSSPSGSQASQANPSAVGEAFTPPLTPNNQPLLTVPSSVPQGDQSVIHVLHQAGKLRNVLTSTAASLPPSHSCSTSPFKVVIPSSKQATTYLLKVPPSKFSKTATM</sequence>
<dbReference type="Proteomes" id="UP001497497">
    <property type="component" value="Unassembled WGS sequence"/>
</dbReference>
<feature type="non-terminal residue" evidence="2">
    <location>
        <position position="1"/>
    </location>
</feature>
<organism evidence="2 3">
    <name type="scientific">Lymnaea stagnalis</name>
    <name type="common">Great pond snail</name>
    <name type="synonym">Helix stagnalis</name>
    <dbReference type="NCBI Taxonomy" id="6523"/>
    <lineage>
        <taxon>Eukaryota</taxon>
        <taxon>Metazoa</taxon>
        <taxon>Spiralia</taxon>
        <taxon>Lophotrochozoa</taxon>
        <taxon>Mollusca</taxon>
        <taxon>Gastropoda</taxon>
        <taxon>Heterobranchia</taxon>
        <taxon>Euthyneura</taxon>
        <taxon>Panpulmonata</taxon>
        <taxon>Hygrophila</taxon>
        <taxon>Lymnaeoidea</taxon>
        <taxon>Lymnaeidae</taxon>
        <taxon>Lymnaea</taxon>
    </lineage>
</organism>
<evidence type="ECO:0000313" key="2">
    <source>
        <dbReference type="EMBL" id="CAL1537112.1"/>
    </source>
</evidence>
<reference evidence="2 3" key="1">
    <citation type="submission" date="2024-04" db="EMBL/GenBank/DDBJ databases">
        <authorList>
            <consortium name="Genoscope - CEA"/>
            <person name="William W."/>
        </authorList>
    </citation>
    <scope>NUCLEOTIDE SEQUENCE [LARGE SCALE GENOMIC DNA]</scope>
</reference>
<name>A0AAV2HSP2_LYMST</name>
<evidence type="ECO:0000313" key="3">
    <source>
        <dbReference type="Proteomes" id="UP001497497"/>
    </source>
</evidence>